<dbReference type="EC" id="3.1.4.52" evidence="1"/>
<organism evidence="1 2">
    <name type="scientific">Klebsiella pneumoniae</name>
    <dbReference type="NCBI Taxonomy" id="573"/>
    <lineage>
        <taxon>Bacteria</taxon>
        <taxon>Pseudomonadati</taxon>
        <taxon>Pseudomonadota</taxon>
        <taxon>Gammaproteobacteria</taxon>
        <taxon>Enterobacterales</taxon>
        <taxon>Enterobacteriaceae</taxon>
        <taxon>Klebsiella/Raoultella group</taxon>
        <taxon>Klebsiella</taxon>
        <taxon>Klebsiella pneumoniae complex</taxon>
    </lineage>
</organism>
<name>A0A2X3KF76_KLEPN</name>
<dbReference type="Proteomes" id="UP000250675">
    <property type="component" value="Unassembled WGS sequence"/>
</dbReference>
<dbReference type="AlphaFoldDB" id="A0A2X3KF76"/>
<gene>
    <name evidence="1" type="primary">yfgF_7</name>
    <name evidence="1" type="ORF">NCTC9645_04212</name>
</gene>
<evidence type="ECO:0000313" key="1">
    <source>
        <dbReference type="EMBL" id="SQC86140.1"/>
    </source>
</evidence>
<accession>A0A2X3KF76</accession>
<dbReference type="EMBL" id="UASO01000005">
    <property type="protein sequence ID" value="SQC86140.1"/>
    <property type="molecule type" value="Genomic_DNA"/>
</dbReference>
<reference evidence="1 2" key="1">
    <citation type="submission" date="2018-06" db="EMBL/GenBank/DDBJ databases">
        <authorList>
            <consortium name="Pathogen Informatics"/>
            <person name="Doyle S."/>
        </authorList>
    </citation>
    <scope>NUCLEOTIDE SEQUENCE [LARGE SCALE GENOMIC DNA]</scope>
    <source>
        <strain evidence="1 2">NCTC9645</strain>
    </source>
</reference>
<protein>
    <submittedName>
        <fullName evidence="1">Cytochrome C-type biogenesis protein</fullName>
        <ecNumber evidence="1">3.1.4.52</ecNumber>
    </submittedName>
</protein>
<sequence>MSYCNVRSPVKHLYLLLGELNTIADMSLASGHPEIYSAAARAMFSRI</sequence>
<evidence type="ECO:0000313" key="2">
    <source>
        <dbReference type="Proteomes" id="UP000250675"/>
    </source>
</evidence>
<keyword evidence="1" id="KW-0378">Hydrolase</keyword>
<dbReference type="GO" id="GO:0071111">
    <property type="term" value="F:cyclic-guanylate-specific phosphodiesterase activity"/>
    <property type="evidence" value="ECO:0007669"/>
    <property type="project" value="UniProtKB-EC"/>
</dbReference>
<proteinExistence type="predicted"/>